<feature type="transmembrane region" description="Helical" evidence="1">
    <location>
        <begin position="31"/>
        <end position="47"/>
    </location>
</feature>
<gene>
    <name evidence="2" type="ORF">H9791_00580</name>
</gene>
<keyword evidence="1" id="KW-0472">Membrane</keyword>
<feature type="transmembrane region" description="Helical" evidence="1">
    <location>
        <begin position="223"/>
        <end position="243"/>
    </location>
</feature>
<evidence type="ECO:0000256" key="1">
    <source>
        <dbReference type="SAM" id="Phobius"/>
    </source>
</evidence>
<feature type="transmembrane region" description="Helical" evidence="1">
    <location>
        <begin position="288"/>
        <end position="306"/>
    </location>
</feature>
<dbReference type="EMBL" id="JAHLFO010000004">
    <property type="protein sequence ID" value="MBU3812991.1"/>
    <property type="molecule type" value="Genomic_DNA"/>
</dbReference>
<keyword evidence="1" id="KW-0812">Transmembrane</keyword>
<feature type="transmembrane region" description="Helical" evidence="1">
    <location>
        <begin position="59"/>
        <end position="75"/>
    </location>
</feature>
<accession>A0A9E2KE23</accession>
<sequence length="367" mass="42072">MLKVPKFDFSLLCIAFLLAVRDIAVGLQMPVFVFLLFIFLMPLLLLFRDMLNKSLDKKSICALGCITLFYLAIMPMNGTGFKYFLPMIYAGYAFRNVNYKQVSQVFLYTQIFVLVIRLFFIHFGYISEESVSFSYKGEYGALYHDLGYGNPNAAGMFFFFFVASLHIYLYEKHKSISFIFILIISVFAFNYTGSRTSFFASILLMSIYIVPNRIIDWCLNNKLLLLFIPLLIMTPMLFSNWLMDSHEEINDLLSNRVYIASILMDILSSPKSFLTGVVIEDEIPIDNVFCYMLISYGVVSIIVFFLRYMYIIKKRNSIPSIFLASFLVLIISGVGEAAWAAFGGIGASFFWILLFNNTYISSAKKNS</sequence>
<dbReference type="AlphaFoldDB" id="A0A9E2KE23"/>
<protein>
    <submittedName>
        <fullName evidence="2">Uncharacterized protein</fullName>
    </submittedName>
</protein>
<evidence type="ECO:0000313" key="2">
    <source>
        <dbReference type="EMBL" id="MBU3812991.1"/>
    </source>
</evidence>
<feature type="transmembrane region" description="Helical" evidence="1">
    <location>
        <begin position="146"/>
        <end position="169"/>
    </location>
</feature>
<reference evidence="2" key="2">
    <citation type="submission" date="2021-04" db="EMBL/GenBank/DDBJ databases">
        <authorList>
            <person name="Gilroy R."/>
        </authorList>
    </citation>
    <scope>NUCLEOTIDE SEQUENCE</scope>
    <source>
        <strain evidence="2">B3-3758</strain>
    </source>
</reference>
<evidence type="ECO:0000313" key="3">
    <source>
        <dbReference type="Proteomes" id="UP000824236"/>
    </source>
</evidence>
<keyword evidence="1" id="KW-1133">Transmembrane helix</keyword>
<feature type="transmembrane region" description="Helical" evidence="1">
    <location>
        <begin position="318"/>
        <end position="335"/>
    </location>
</feature>
<organism evidence="2 3">
    <name type="scientific">Candidatus Bacteroides intestinipullorum</name>
    <dbReference type="NCBI Taxonomy" id="2838471"/>
    <lineage>
        <taxon>Bacteria</taxon>
        <taxon>Pseudomonadati</taxon>
        <taxon>Bacteroidota</taxon>
        <taxon>Bacteroidia</taxon>
        <taxon>Bacteroidales</taxon>
        <taxon>Bacteroidaceae</taxon>
        <taxon>Bacteroides</taxon>
    </lineage>
</organism>
<comment type="caution">
    <text evidence="2">The sequence shown here is derived from an EMBL/GenBank/DDBJ whole genome shotgun (WGS) entry which is preliminary data.</text>
</comment>
<feature type="transmembrane region" description="Helical" evidence="1">
    <location>
        <begin position="176"/>
        <end position="192"/>
    </location>
</feature>
<name>A0A9E2KE23_9BACE</name>
<proteinExistence type="predicted"/>
<feature type="transmembrane region" description="Helical" evidence="1">
    <location>
        <begin position="341"/>
        <end position="360"/>
    </location>
</feature>
<feature type="transmembrane region" description="Helical" evidence="1">
    <location>
        <begin position="105"/>
        <end position="126"/>
    </location>
</feature>
<dbReference type="Proteomes" id="UP000824236">
    <property type="component" value="Unassembled WGS sequence"/>
</dbReference>
<reference evidence="2" key="1">
    <citation type="journal article" date="2021" name="PeerJ">
        <title>Extensive microbial diversity within the chicken gut microbiome revealed by metagenomics and culture.</title>
        <authorList>
            <person name="Gilroy R."/>
            <person name="Ravi A."/>
            <person name="Getino M."/>
            <person name="Pursley I."/>
            <person name="Horton D.L."/>
            <person name="Alikhan N.F."/>
            <person name="Baker D."/>
            <person name="Gharbi K."/>
            <person name="Hall N."/>
            <person name="Watson M."/>
            <person name="Adriaenssens E.M."/>
            <person name="Foster-Nyarko E."/>
            <person name="Jarju S."/>
            <person name="Secka A."/>
            <person name="Antonio M."/>
            <person name="Oren A."/>
            <person name="Chaudhuri R.R."/>
            <person name="La Ragione R."/>
            <person name="Hildebrand F."/>
            <person name="Pallen M.J."/>
        </authorList>
    </citation>
    <scope>NUCLEOTIDE SEQUENCE</scope>
    <source>
        <strain evidence="2">B3-3758</strain>
    </source>
</reference>